<feature type="region of interest" description="Disordered" evidence="1">
    <location>
        <begin position="132"/>
        <end position="173"/>
    </location>
</feature>
<dbReference type="AlphaFoldDB" id="A0A8J6L6N4"/>
<organism evidence="2 3">
    <name type="scientific">Tenebrio molitor</name>
    <name type="common">Yellow mealworm beetle</name>
    <dbReference type="NCBI Taxonomy" id="7067"/>
    <lineage>
        <taxon>Eukaryota</taxon>
        <taxon>Metazoa</taxon>
        <taxon>Ecdysozoa</taxon>
        <taxon>Arthropoda</taxon>
        <taxon>Hexapoda</taxon>
        <taxon>Insecta</taxon>
        <taxon>Pterygota</taxon>
        <taxon>Neoptera</taxon>
        <taxon>Endopterygota</taxon>
        <taxon>Coleoptera</taxon>
        <taxon>Polyphaga</taxon>
        <taxon>Cucujiformia</taxon>
        <taxon>Tenebrionidae</taxon>
        <taxon>Tenebrio</taxon>
    </lineage>
</organism>
<evidence type="ECO:0000313" key="2">
    <source>
        <dbReference type="EMBL" id="KAH0812469.1"/>
    </source>
</evidence>
<dbReference type="Proteomes" id="UP000719412">
    <property type="component" value="Unassembled WGS sequence"/>
</dbReference>
<accession>A0A8J6L6N4</accession>
<protein>
    <submittedName>
        <fullName evidence="2">Uncharacterized protein</fullName>
    </submittedName>
</protein>
<feature type="region of interest" description="Disordered" evidence="1">
    <location>
        <begin position="200"/>
        <end position="224"/>
    </location>
</feature>
<proteinExistence type="predicted"/>
<feature type="region of interest" description="Disordered" evidence="1">
    <location>
        <begin position="1"/>
        <end position="44"/>
    </location>
</feature>
<keyword evidence="3" id="KW-1185">Reference proteome</keyword>
<sequence length="417" mass="46276">MPAGASRSWQGHPCRQGSSGPAKNKGRLNPQDPPRKSWHGNWRTRGRSELRLVERGLIVTHRNRGSHLNNPCERGRGGNLHKTTDSEVVKTFGAPGAPRSIKAFPLGMGVTRGGDFCFDPSRGNNMDKIKNLKKKPESKQQGTGKVHSPGSGRGVPVKKIPKRAPGTSESEEFVMKMIHGSPKTNPKMERKPLKLNVEKANAESDVAPSTPGQETPTAPGTPVGLHCGCFDLEWDNTSARSTKKRRLDEEDDEEEEREPKRGDRLKAKARELLTELREQVKDLEMTGAANFPNAELADKVAVIRSMVTNLVTEDVIQRVEGSVEARETTNLCRKCGERVDKEVQPGEIEKVTSFQSFAELAKKEWPETLFYRTRRAHGNPLQAARKSDLAVMVTEEDRKMEKGIARLFAERPTGSLI</sequence>
<feature type="compositionally biased region" description="Basic and acidic residues" evidence="1">
    <location>
        <begin position="257"/>
        <end position="266"/>
    </location>
</feature>
<dbReference type="EMBL" id="JABDTM020026027">
    <property type="protein sequence ID" value="KAH0812469.1"/>
    <property type="molecule type" value="Genomic_DNA"/>
</dbReference>
<comment type="caution">
    <text evidence="2">The sequence shown here is derived from an EMBL/GenBank/DDBJ whole genome shotgun (WGS) entry which is preliminary data.</text>
</comment>
<gene>
    <name evidence="2" type="ORF">GEV33_010322</name>
</gene>
<evidence type="ECO:0000256" key="1">
    <source>
        <dbReference type="SAM" id="MobiDB-lite"/>
    </source>
</evidence>
<feature type="region of interest" description="Disordered" evidence="1">
    <location>
        <begin position="240"/>
        <end position="266"/>
    </location>
</feature>
<name>A0A8J6L6N4_TENMO</name>
<reference evidence="2" key="2">
    <citation type="submission" date="2021-08" db="EMBL/GenBank/DDBJ databases">
        <authorList>
            <person name="Eriksson T."/>
        </authorList>
    </citation>
    <scope>NUCLEOTIDE SEQUENCE</scope>
    <source>
        <strain evidence="2">Stoneville</strain>
        <tissue evidence="2">Whole head</tissue>
    </source>
</reference>
<evidence type="ECO:0000313" key="3">
    <source>
        <dbReference type="Proteomes" id="UP000719412"/>
    </source>
</evidence>
<reference evidence="2" key="1">
    <citation type="journal article" date="2020" name="J Insects Food Feed">
        <title>The yellow mealworm (Tenebrio molitor) genome: a resource for the emerging insects as food and feed industry.</title>
        <authorList>
            <person name="Eriksson T."/>
            <person name="Andere A."/>
            <person name="Kelstrup H."/>
            <person name="Emery V."/>
            <person name="Picard C."/>
        </authorList>
    </citation>
    <scope>NUCLEOTIDE SEQUENCE</scope>
    <source>
        <strain evidence="2">Stoneville</strain>
        <tissue evidence="2">Whole head</tissue>
    </source>
</reference>